<keyword evidence="1" id="KW-1133">Transmembrane helix</keyword>
<feature type="transmembrane region" description="Helical" evidence="1">
    <location>
        <begin position="253"/>
        <end position="273"/>
    </location>
</feature>
<dbReference type="Proteomes" id="UP000800093">
    <property type="component" value="Unassembled WGS sequence"/>
</dbReference>
<reference evidence="4" key="1">
    <citation type="journal article" date="2020" name="Stud. Mycol.">
        <title>101 Dothideomycetes genomes: A test case for predicting lifestyles and emergence of pathogens.</title>
        <authorList>
            <person name="Haridas S."/>
            <person name="Albert R."/>
            <person name="Binder M."/>
            <person name="Bloem J."/>
            <person name="LaButti K."/>
            <person name="Salamov A."/>
            <person name="Andreopoulos B."/>
            <person name="Baker S."/>
            <person name="Barry K."/>
            <person name="Bills G."/>
            <person name="Bluhm B."/>
            <person name="Cannon C."/>
            <person name="Castanera R."/>
            <person name="Culley D."/>
            <person name="Daum C."/>
            <person name="Ezra D."/>
            <person name="Gonzalez J."/>
            <person name="Henrissat B."/>
            <person name="Kuo A."/>
            <person name="Liang C."/>
            <person name="Lipzen A."/>
            <person name="Lutzoni F."/>
            <person name="Magnuson J."/>
            <person name="Mondo S."/>
            <person name="Nolan M."/>
            <person name="Ohm R."/>
            <person name="Pangilinan J."/>
            <person name="Park H.-J."/>
            <person name="Ramirez L."/>
            <person name="Alfaro M."/>
            <person name="Sun H."/>
            <person name="Tritt A."/>
            <person name="Yoshinaga Y."/>
            <person name="Zwiers L.-H."/>
            <person name="Turgeon B."/>
            <person name="Goodwin S."/>
            <person name="Spatafora J."/>
            <person name="Crous P."/>
            <person name="Grigoriev I."/>
        </authorList>
    </citation>
    <scope>NUCLEOTIDE SEQUENCE [LARGE SCALE GENOMIC DNA]</scope>
    <source>
        <strain evidence="4">CBS 304.66</strain>
    </source>
</reference>
<comment type="caution">
    <text evidence="3">The sequence shown here is derived from an EMBL/GenBank/DDBJ whole genome shotgun (WGS) entry which is preliminary data.</text>
</comment>
<keyword evidence="1" id="KW-0472">Membrane</keyword>
<dbReference type="PANTHER" id="PTHR34502:SF5">
    <property type="entry name" value="DUF6594 DOMAIN-CONTAINING PROTEIN"/>
    <property type="match status" value="1"/>
</dbReference>
<dbReference type="InterPro" id="IPR046529">
    <property type="entry name" value="DUF6594"/>
</dbReference>
<keyword evidence="1" id="KW-0812">Transmembrane</keyword>
<dbReference type="PANTHER" id="PTHR34502">
    <property type="entry name" value="DUF6594 DOMAIN-CONTAINING PROTEIN-RELATED"/>
    <property type="match status" value="1"/>
</dbReference>
<dbReference type="AlphaFoldDB" id="A0A9P4N9B7"/>
<evidence type="ECO:0000256" key="1">
    <source>
        <dbReference type="SAM" id="Phobius"/>
    </source>
</evidence>
<organism evidence="3 4">
    <name type="scientific">Lojkania enalia</name>
    <dbReference type="NCBI Taxonomy" id="147567"/>
    <lineage>
        <taxon>Eukaryota</taxon>
        <taxon>Fungi</taxon>
        <taxon>Dikarya</taxon>
        <taxon>Ascomycota</taxon>
        <taxon>Pezizomycotina</taxon>
        <taxon>Dothideomycetes</taxon>
        <taxon>Pleosporomycetidae</taxon>
        <taxon>Pleosporales</taxon>
        <taxon>Pleosporales incertae sedis</taxon>
        <taxon>Lojkania</taxon>
    </lineage>
</organism>
<sequence length="283" mass="32004">MTGYSNLASLMGAYPETAVFRRFGTLNAQNLLYYQAELTHLELRLKRIAKADAESGHQDRTIYDRDWQTLSESEQVPGGNPEQWRAVLDIRRTLKEYSKLILKAETPNSQDLKFLKIWMKDPKMGNVYLLGSDSDIWEKPDMADIVVLRRRENQSPISRILSDSFLHWYHHRFGWRFRKPKSSTIHANTVEYSQQTVLQISALIGTICASVLPVVATVVLYYVSSMAARLAIIGAFTVLFSAALGLLTNGRVIEIFSATAAFAAVQVVFVGTTSNQEYPIHIQ</sequence>
<evidence type="ECO:0000259" key="2">
    <source>
        <dbReference type="Pfam" id="PF20237"/>
    </source>
</evidence>
<accession>A0A9P4N9B7</accession>
<feature type="domain" description="DUF6594" evidence="2">
    <location>
        <begin position="4"/>
        <end position="267"/>
    </location>
</feature>
<feature type="transmembrane region" description="Helical" evidence="1">
    <location>
        <begin position="230"/>
        <end position="247"/>
    </location>
</feature>
<feature type="transmembrane region" description="Helical" evidence="1">
    <location>
        <begin position="200"/>
        <end position="223"/>
    </location>
</feature>
<name>A0A9P4N9B7_9PLEO</name>
<dbReference type="EMBL" id="ML986584">
    <property type="protein sequence ID" value="KAF2268994.1"/>
    <property type="molecule type" value="Genomic_DNA"/>
</dbReference>
<evidence type="ECO:0000313" key="4">
    <source>
        <dbReference type="Proteomes" id="UP000800093"/>
    </source>
</evidence>
<protein>
    <recommendedName>
        <fullName evidence="2">DUF6594 domain-containing protein</fullName>
    </recommendedName>
</protein>
<dbReference type="OrthoDB" id="5342093at2759"/>
<keyword evidence="4" id="KW-1185">Reference proteome</keyword>
<dbReference type="Pfam" id="PF20237">
    <property type="entry name" value="DUF6594"/>
    <property type="match status" value="1"/>
</dbReference>
<evidence type="ECO:0000313" key="3">
    <source>
        <dbReference type="EMBL" id="KAF2268994.1"/>
    </source>
</evidence>
<proteinExistence type="predicted"/>
<gene>
    <name evidence="3" type="ORF">CC78DRAFT_606858</name>
</gene>